<reference evidence="1" key="1">
    <citation type="submission" date="2021-09" db="EMBL/GenBank/DDBJ databases">
        <authorList>
            <consortium name="Pathogen Informatics"/>
        </authorList>
    </citation>
    <scope>NUCLEOTIDE SEQUENCE</scope>
</reference>
<gene>
    <name evidence="1" type="ORF">CJOHNSTONI_LOCUS6844</name>
</gene>
<sequence>MYPDVIATAAVTTPTPNIIIFRACSPVISDFVMLIEVTATVATTAADVFTVGAFNQPKFDVDTQFYYTSCKYCITSQNFLQVSRDSIEQVLMMLSFISMILPSSTVLGTDTEGWMPNIYPNPRLNFTQCHTWLECARCNPDRILIDQ</sequence>
<comment type="caution">
    <text evidence="1">The sequence shown here is derived from an EMBL/GenBank/DDBJ whole genome shotgun (WGS) entry which is preliminary data.</text>
</comment>
<dbReference type="AlphaFoldDB" id="A0A8J2MA04"/>
<proteinExistence type="predicted"/>
<evidence type="ECO:0000313" key="2">
    <source>
        <dbReference type="Proteomes" id="UP000746747"/>
    </source>
</evidence>
<protein>
    <submittedName>
        <fullName evidence="1">Uncharacterized protein</fullName>
    </submittedName>
</protein>
<dbReference type="Proteomes" id="UP000746747">
    <property type="component" value="Unassembled WGS sequence"/>
</dbReference>
<evidence type="ECO:0000313" key="1">
    <source>
        <dbReference type="EMBL" id="CAG9536975.1"/>
    </source>
</evidence>
<organism evidence="1 2">
    <name type="scientific">Cercopithifilaria johnstoni</name>
    <dbReference type="NCBI Taxonomy" id="2874296"/>
    <lineage>
        <taxon>Eukaryota</taxon>
        <taxon>Metazoa</taxon>
        <taxon>Ecdysozoa</taxon>
        <taxon>Nematoda</taxon>
        <taxon>Chromadorea</taxon>
        <taxon>Rhabditida</taxon>
        <taxon>Spirurina</taxon>
        <taxon>Spiruromorpha</taxon>
        <taxon>Filarioidea</taxon>
        <taxon>Onchocercidae</taxon>
        <taxon>Cercopithifilaria</taxon>
    </lineage>
</organism>
<name>A0A8J2MA04_9BILA</name>
<keyword evidence="2" id="KW-1185">Reference proteome</keyword>
<accession>A0A8J2MA04</accession>
<dbReference type="EMBL" id="CAKAEH010001503">
    <property type="protein sequence ID" value="CAG9536975.1"/>
    <property type="molecule type" value="Genomic_DNA"/>
</dbReference>